<dbReference type="AlphaFoldDB" id="A0A4Y7R9U0"/>
<feature type="domain" description="Alcohol dehydrogenase iron-type/glycerol dehydrogenase GldA" evidence="8">
    <location>
        <begin position="11"/>
        <end position="111"/>
    </location>
</feature>
<comment type="caution">
    <text evidence="9">The sequence shown here is derived from an EMBL/GenBank/DDBJ whole genome shotgun (WGS) entry which is preliminary data.</text>
</comment>
<dbReference type="Proteomes" id="UP000298324">
    <property type="component" value="Unassembled WGS sequence"/>
</dbReference>
<dbReference type="GO" id="GO:0008888">
    <property type="term" value="F:glycerol dehydrogenase (NAD+) activity"/>
    <property type="evidence" value="ECO:0007669"/>
    <property type="project" value="UniProtKB-EC"/>
</dbReference>
<evidence type="ECO:0000256" key="2">
    <source>
        <dbReference type="ARBA" id="ARBA00023002"/>
    </source>
</evidence>
<dbReference type="Pfam" id="PF00465">
    <property type="entry name" value="Fe-ADH"/>
    <property type="match status" value="1"/>
</dbReference>
<dbReference type="PANTHER" id="PTHR43616:SF5">
    <property type="entry name" value="GLYCEROL DEHYDROGENASE 1"/>
    <property type="match status" value="1"/>
</dbReference>
<keyword evidence="2 9" id="KW-0560">Oxidoreductase</keyword>
<dbReference type="PANTHER" id="PTHR43616">
    <property type="entry name" value="GLYCEROL DEHYDROGENASE"/>
    <property type="match status" value="1"/>
</dbReference>
<evidence type="ECO:0000256" key="1">
    <source>
        <dbReference type="ARBA" id="ARBA00022723"/>
    </source>
</evidence>
<dbReference type="EMBL" id="QFGA01000002">
    <property type="protein sequence ID" value="TEB05714.1"/>
    <property type="molecule type" value="Genomic_DNA"/>
</dbReference>
<evidence type="ECO:0000256" key="7">
    <source>
        <dbReference type="ARBA" id="ARBA00049006"/>
    </source>
</evidence>
<evidence type="ECO:0000256" key="4">
    <source>
        <dbReference type="ARBA" id="ARBA00037918"/>
    </source>
</evidence>
<name>A0A4Y7R9U0_9FIRM</name>
<dbReference type="GO" id="GO:0046872">
    <property type="term" value="F:metal ion binding"/>
    <property type="evidence" value="ECO:0007669"/>
    <property type="project" value="UniProtKB-KW"/>
</dbReference>
<protein>
    <recommendedName>
        <fullName evidence="6">Glycerol dehydrogenase</fullName>
        <ecNumber evidence="5">1.1.1.6</ecNumber>
    </recommendedName>
</protein>
<sequence length="117" mass="12731">MGEHTQIIIAPGRYVQGRNAIYEIGEHVSLLGDRVLVIGGKRGLAVTREGRNKSFTEKEIFQVEELFRGEVCNSEIERLTGIAKQHNCNVLVACGGGKAIDAAKAVANNLKIPSVMR</sequence>
<dbReference type="InterPro" id="IPR001670">
    <property type="entry name" value="ADH_Fe/GldA"/>
</dbReference>
<dbReference type="SUPFAM" id="SSF56796">
    <property type="entry name" value="Dehydroquinate synthase-like"/>
    <property type="match status" value="1"/>
</dbReference>
<organism evidence="9 10">
    <name type="scientific">Pelotomaculum schinkii</name>
    <dbReference type="NCBI Taxonomy" id="78350"/>
    <lineage>
        <taxon>Bacteria</taxon>
        <taxon>Bacillati</taxon>
        <taxon>Bacillota</taxon>
        <taxon>Clostridia</taxon>
        <taxon>Eubacteriales</taxon>
        <taxon>Desulfotomaculaceae</taxon>
        <taxon>Pelotomaculum</taxon>
    </lineage>
</organism>
<gene>
    <name evidence="9" type="primary">gldA</name>
    <name evidence="9" type="ORF">Psch_02755</name>
</gene>
<proteinExistence type="predicted"/>
<evidence type="ECO:0000256" key="3">
    <source>
        <dbReference type="ARBA" id="ARBA00023027"/>
    </source>
</evidence>
<keyword evidence="10" id="KW-1185">Reference proteome</keyword>
<evidence type="ECO:0000313" key="9">
    <source>
        <dbReference type="EMBL" id="TEB05714.1"/>
    </source>
</evidence>
<dbReference type="EC" id="1.1.1.6" evidence="5"/>
<keyword evidence="1" id="KW-0479">Metal-binding</keyword>
<keyword evidence="3" id="KW-0520">NAD</keyword>
<reference evidence="9 10" key="1">
    <citation type="journal article" date="2018" name="Environ. Microbiol.">
        <title>Novel energy conservation strategies and behaviour of Pelotomaculum schinkii driving syntrophic propionate catabolism.</title>
        <authorList>
            <person name="Hidalgo-Ahumada C.A.P."/>
            <person name="Nobu M.K."/>
            <person name="Narihiro T."/>
            <person name="Tamaki H."/>
            <person name="Liu W.T."/>
            <person name="Kamagata Y."/>
            <person name="Stams A.J.M."/>
            <person name="Imachi H."/>
            <person name="Sousa D.Z."/>
        </authorList>
    </citation>
    <scope>NUCLEOTIDE SEQUENCE [LARGE SCALE GENOMIC DNA]</scope>
    <source>
        <strain evidence="9 10">HH</strain>
    </source>
</reference>
<evidence type="ECO:0000256" key="5">
    <source>
        <dbReference type="ARBA" id="ARBA00039147"/>
    </source>
</evidence>
<evidence type="ECO:0000313" key="10">
    <source>
        <dbReference type="Proteomes" id="UP000298324"/>
    </source>
</evidence>
<dbReference type="InterPro" id="IPR016205">
    <property type="entry name" value="Glycerol_DH"/>
</dbReference>
<evidence type="ECO:0000256" key="6">
    <source>
        <dbReference type="ARBA" id="ARBA00040132"/>
    </source>
</evidence>
<evidence type="ECO:0000259" key="8">
    <source>
        <dbReference type="Pfam" id="PF00465"/>
    </source>
</evidence>
<dbReference type="Gene3D" id="3.40.50.1970">
    <property type="match status" value="1"/>
</dbReference>
<comment type="catalytic activity">
    <reaction evidence="7">
        <text>glycerol + NAD(+) = dihydroxyacetone + NADH + H(+)</text>
        <dbReference type="Rhea" id="RHEA:13769"/>
        <dbReference type="ChEBI" id="CHEBI:15378"/>
        <dbReference type="ChEBI" id="CHEBI:16016"/>
        <dbReference type="ChEBI" id="CHEBI:17754"/>
        <dbReference type="ChEBI" id="CHEBI:57540"/>
        <dbReference type="ChEBI" id="CHEBI:57945"/>
        <dbReference type="EC" id="1.1.1.6"/>
    </reaction>
</comment>
<comment type="pathway">
    <text evidence="4">Polyol metabolism; glycerol fermentation; glycerone phosphate from glycerol (oxidative route): step 1/2.</text>
</comment>
<accession>A0A4Y7R9U0</accession>